<reference evidence="1" key="1">
    <citation type="submission" date="2021-10" db="EMBL/GenBank/DDBJ databases">
        <title>Psilocybe cubensis genome.</title>
        <authorList>
            <person name="Mckernan K.J."/>
            <person name="Crawford S."/>
            <person name="Trippe A."/>
            <person name="Kane L.T."/>
            <person name="Mclaughlin S."/>
        </authorList>
    </citation>
    <scope>NUCLEOTIDE SEQUENCE</scope>
    <source>
        <strain evidence="1">MGC-MH-2018</strain>
    </source>
</reference>
<accession>A0ACB8H733</accession>
<gene>
    <name evidence="1" type="ORF">JR316_0003275</name>
</gene>
<evidence type="ECO:0000313" key="1">
    <source>
        <dbReference type="EMBL" id="KAH9483798.1"/>
    </source>
</evidence>
<name>A0ACB8H733_PSICU</name>
<dbReference type="Proteomes" id="UP000664032">
    <property type="component" value="Unassembled WGS sequence"/>
</dbReference>
<dbReference type="EMBL" id="JAFIQS020000003">
    <property type="protein sequence ID" value="KAH9483798.1"/>
    <property type="molecule type" value="Genomic_DNA"/>
</dbReference>
<keyword evidence="2" id="KW-1185">Reference proteome</keyword>
<organism evidence="1 2">
    <name type="scientific">Psilocybe cubensis</name>
    <name type="common">Psychedelic mushroom</name>
    <name type="synonym">Stropharia cubensis</name>
    <dbReference type="NCBI Taxonomy" id="181762"/>
    <lineage>
        <taxon>Eukaryota</taxon>
        <taxon>Fungi</taxon>
        <taxon>Dikarya</taxon>
        <taxon>Basidiomycota</taxon>
        <taxon>Agaricomycotina</taxon>
        <taxon>Agaricomycetes</taxon>
        <taxon>Agaricomycetidae</taxon>
        <taxon>Agaricales</taxon>
        <taxon>Agaricineae</taxon>
        <taxon>Strophariaceae</taxon>
        <taxon>Psilocybe</taxon>
    </lineage>
</organism>
<protein>
    <submittedName>
        <fullName evidence="1">Uncharacterized protein</fullName>
    </submittedName>
</protein>
<sequence length="539" mass="62643">MPDQALERIDTKSHYLEALASRLNTGPNNYKSYLQAERAHLLSLKSEPPEVQRALDYMEKLKEFEPVKREYDAAKRDYDNLDWSVRYQTPAIAAIRQRHQTLFRKLELKEQSLLIYEEEHGITERWDPNSESYKRGEKLLQERNYRHAVDNLERLVVQRLFELMKLRMNGVGYKLREKISKALHARSVAIQTALKQYNTAASLLIPPREPLTWATVVQAATVADFDLLRDTRNDICQFPWTEPSRREATNFYFRIKRARKEIVHLNVEITRLLTFLYNTHVDYQRAICNNNVTDLPLASYLSREWNRQNRIAEEIVNQLVQTSRLHGFTGSLKIGSRVGRDPELCEGIPPPAWASLLIDQPMPMTAAQEYSAEDEIAREVEHVDLNLVVELIEQITMRTPQLSDFPPHHFDYPIMHSPNANQPPYILLKSIERLLRLSSTKGQVPHWRDIKFSALGLYQLRSWLGTYTAAPNLFNTNKSCFRASDIAFFAAGASTDDCHDHGIQHFYSDCAPFRNELTFKIGYSTEPLKKERNKLEDEI</sequence>
<proteinExistence type="predicted"/>
<comment type="caution">
    <text evidence="1">The sequence shown here is derived from an EMBL/GenBank/DDBJ whole genome shotgun (WGS) entry which is preliminary data.</text>
</comment>
<evidence type="ECO:0000313" key="2">
    <source>
        <dbReference type="Proteomes" id="UP000664032"/>
    </source>
</evidence>